<evidence type="ECO:0000313" key="3">
    <source>
        <dbReference type="Proteomes" id="UP000009169"/>
    </source>
</evidence>
<dbReference type="EMBL" id="DS995738">
    <property type="protein sequence ID" value="EGE05234.1"/>
    <property type="molecule type" value="Genomic_DNA"/>
</dbReference>
<name>F2PTL6_TRIEC</name>
<accession>F2PTL6</accession>
<evidence type="ECO:0000313" key="2">
    <source>
        <dbReference type="EMBL" id="EGE05234.1"/>
    </source>
</evidence>
<feature type="region of interest" description="Disordered" evidence="1">
    <location>
        <begin position="96"/>
        <end position="117"/>
    </location>
</feature>
<reference evidence="3" key="1">
    <citation type="journal article" date="2012" name="MBio">
        <title>Comparative genome analysis of Trichophyton rubrum and related dermatophytes reveals candidate genes involved in infection.</title>
        <authorList>
            <person name="Martinez D.A."/>
            <person name="Oliver B.G."/>
            <person name="Graeser Y."/>
            <person name="Goldberg J.M."/>
            <person name="Li W."/>
            <person name="Martinez-Rossi N.M."/>
            <person name="Monod M."/>
            <person name="Shelest E."/>
            <person name="Barton R.C."/>
            <person name="Birch E."/>
            <person name="Brakhage A.A."/>
            <person name="Chen Z."/>
            <person name="Gurr S.J."/>
            <person name="Heiman D."/>
            <person name="Heitman J."/>
            <person name="Kosti I."/>
            <person name="Rossi A."/>
            <person name="Saif S."/>
            <person name="Samalova M."/>
            <person name="Saunders C.W."/>
            <person name="Shea T."/>
            <person name="Summerbell R.C."/>
            <person name="Xu J."/>
            <person name="Young S."/>
            <person name="Zeng Q."/>
            <person name="Birren B.W."/>
            <person name="Cuomo C.A."/>
            <person name="White T.C."/>
        </authorList>
    </citation>
    <scope>NUCLEOTIDE SEQUENCE [LARGE SCALE GENOMIC DNA]</scope>
    <source>
        <strain evidence="3">ATCC MYA-4606 / CBS 127.97</strain>
    </source>
</reference>
<dbReference type="HOGENOM" id="CLU_2086487_0_0_1"/>
<keyword evidence="3" id="KW-1185">Reference proteome</keyword>
<dbReference type="VEuPathDB" id="FungiDB:TEQG_04391"/>
<organism evidence="2 3">
    <name type="scientific">Trichophyton equinum (strain ATCC MYA-4606 / CBS 127.97)</name>
    <name type="common">Horse ringworm fungus</name>
    <dbReference type="NCBI Taxonomy" id="559882"/>
    <lineage>
        <taxon>Eukaryota</taxon>
        <taxon>Fungi</taxon>
        <taxon>Dikarya</taxon>
        <taxon>Ascomycota</taxon>
        <taxon>Pezizomycotina</taxon>
        <taxon>Eurotiomycetes</taxon>
        <taxon>Eurotiomycetidae</taxon>
        <taxon>Onygenales</taxon>
        <taxon>Arthrodermataceae</taxon>
        <taxon>Trichophyton</taxon>
    </lineage>
</organism>
<proteinExistence type="predicted"/>
<gene>
    <name evidence="2" type="ORF">TEQG_04391</name>
</gene>
<dbReference type="AlphaFoldDB" id="F2PTL6"/>
<evidence type="ECO:0000256" key="1">
    <source>
        <dbReference type="SAM" id="MobiDB-lite"/>
    </source>
</evidence>
<sequence>MAGGTEYTDGLCVLCPNVCEPPSALVQKLPARSACVLVFLASQGTGTGLGITSLRSGWDCMHACMSVVHKMWYFGGGGLFDIQDIGLASSINGLAPTRSIGPTIKRSPRRPADALVE</sequence>
<dbReference type="Proteomes" id="UP000009169">
    <property type="component" value="Unassembled WGS sequence"/>
</dbReference>
<protein>
    <submittedName>
        <fullName evidence="2">Uncharacterized protein</fullName>
    </submittedName>
</protein>